<evidence type="ECO:0000313" key="14">
    <source>
        <dbReference type="Proteomes" id="UP000008139"/>
    </source>
</evidence>
<feature type="transmembrane region" description="Helical" evidence="11">
    <location>
        <begin position="46"/>
        <end position="64"/>
    </location>
</feature>
<dbReference type="PANTHER" id="PTHR43427">
    <property type="entry name" value="CHLORIDE CHANNEL PROTEIN CLC-E"/>
    <property type="match status" value="1"/>
</dbReference>
<dbReference type="CDD" id="cd00400">
    <property type="entry name" value="Voltage_gated_ClC"/>
    <property type="match status" value="1"/>
</dbReference>
<evidence type="ECO:0000259" key="12">
    <source>
        <dbReference type="PROSITE" id="PS51371"/>
    </source>
</evidence>
<evidence type="ECO:0000256" key="11">
    <source>
        <dbReference type="SAM" id="Phobius"/>
    </source>
</evidence>
<feature type="transmembrane region" description="Helical" evidence="11">
    <location>
        <begin position="7"/>
        <end position="26"/>
    </location>
</feature>
<dbReference type="OrthoDB" id="9767361at2"/>
<evidence type="ECO:0000313" key="13">
    <source>
        <dbReference type="EMBL" id="AEA33251.1"/>
    </source>
</evidence>
<keyword evidence="4 11" id="KW-1133">Transmembrane helix</keyword>
<evidence type="ECO:0000256" key="9">
    <source>
        <dbReference type="ARBA" id="ARBA00023303"/>
    </source>
</evidence>
<evidence type="ECO:0000256" key="4">
    <source>
        <dbReference type="ARBA" id="ARBA00022989"/>
    </source>
</evidence>
<keyword evidence="14" id="KW-1185">Reference proteome</keyword>
<dbReference type="SUPFAM" id="SSF54631">
    <property type="entry name" value="CBS-domain pair"/>
    <property type="match status" value="1"/>
</dbReference>
<evidence type="ECO:0000256" key="3">
    <source>
        <dbReference type="ARBA" id="ARBA00022692"/>
    </source>
</evidence>
<feature type="transmembrane region" description="Helical" evidence="11">
    <location>
        <begin position="174"/>
        <end position="196"/>
    </location>
</feature>
<keyword evidence="2" id="KW-0813">Transport</keyword>
<dbReference type="RefSeq" id="WP_013681295.1">
    <property type="nucleotide sequence ID" value="NC_015318.1"/>
</dbReference>
<feature type="transmembrane region" description="Helical" evidence="11">
    <location>
        <begin position="344"/>
        <end position="363"/>
    </location>
</feature>
<feature type="transmembrane region" description="Helical" evidence="11">
    <location>
        <begin position="142"/>
        <end position="167"/>
    </location>
</feature>
<dbReference type="PANTHER" id="PTHR43427:SF6">
    <property type="entry name" value="CHLORIDE CHANNEL PROTEIN CLC-E"/>
    <property type="match status" value="1"/>
</dbReference>
<dbReference type="SUPFAM" id="SSF81340">
    <property type="entry name" value="Clc chloride channel"/>
    <property type="match status" value="1"/>
</dbReference>
<keyword evidence="5" id="KW-0406">Ion transport</keyword>
<dbReference type="Gene3D" id="3.10.580.10">
    <property type="entry name" value="CBS-domain"/>
    <property type="match status" value="1"/>
</dbReference>
<dbReference type="PROSITE" id="PS51371">
    <property type="entry name" value="CBS"/>
    <property type="match status" value="1"/>
</dbReference>
<dbReference type="eggNOG" id="COG0038">
    <property type="taxonomic scope" value="Bacteria"/>
</dbReference>
<reference evidence="14" key="2">
    <citation type="submission" date="2011-03" db="EMBL/GenBank/DDBJ databases">
        <title>The complete genome of Hippea maritima DSM 10411.</title>
        <authorList>
            <consortium name="US DOE Joint Genome Institute (JGI-PGF)"/>
            <person name="Lucas S."/>
            <person name="Copeland A."/>
            <person name="Lapidus A."/>
            <person name="Bruce D."/>
            <person name="Goodwin L."/>
            <person name="Pitluck S."/>
            <person name="Peters L."/>
            <person name="Kyrpides N."/>
            <person name="Mavromatis K."/>
            <person name="Pagani I."/>
            <person name="Ivanova N."/>
            <person name="Mikhailova N."/>
            <person name="Lu M."/>
            <person name="Detter J.C."/>
            <person name="Tapia R."/>
            <person name="Han C."/>
            <person name="Land M."/>
            <person name="Hauser L."/>
            <person name="Markowitz V."/>
            <person name="Cheng J.-F."/>
            <person name="Hugenholtz P."/>
            <person name="Woyke T."/>
            <person name="Wu D."/>
            <person name="Spring S."/>
            <person name="Schroeder M."/>
            <person name="Brambilla E."/>
            <person name="Klenk H.-P."/>
            <person name="Eisen J.A."/>
        </authorList>
    </citation>
    <scope>NUCLEOTIDE SEQUENCE [LARGE SCALE GENOMIC DNA]</scope>
    <source>
        <strain evidence="14">ATCC 700847 / DSM 10411 / MH2</strain>
    </source>
</reference>
<dbReference type="InterPro" id="IPR000644">
    <property type="entry name" value="CBS_dom"/>
</dbReference>
<dbReference type="InterPro" id="IPR001807">
    <property type="entry name" value="ClC"/>
</dbReference>
<dbReference type="InParanoid" id="F2LXY6"/>
<comment type="subcellular location">
    <subcellularLocation>
        <location evidence="1">Membrane</location>
        <topology evidence="1">Multi-pass membrane protein</topology>
    </subcellularLocation>
</comment>
<feature type="transmembrane region" description="Helical" evidence="11">
    <location>
        <begin position="248"/>
        <end position="268"/>
    </location>
</feature>
<gene>
    <name evidence="13" type="ordered locus">Hipma_0274</name>
</gene>
<dbReference type="InterPro" id="IPR046342">
    <property type="entry name" value="CBS_dom_sf"/>
</dbReference>
<dbReference type="Gene3D" id="1.10.3080.10">
    <property type="entry name" value="Clc chloride channel"/>
    <property type="match status" value="1"/>
</dbReference>
<reference evidence="13 14" key="1">
    <citation type="journal article" date="2011" name="Stand. Genomic Sci.">
        <title>Complete genome sequence of the thermophilic sulfur-reducer Hippea maritima type strain (MH(2)).</title>
        <authorList>
            <person name="Huntemann M."/>
            <person name="Lu M."/>
            <person name="Nolan M."/>
            <person name="Lapidus A."/>
            <person name="Lucas S."/>
            <person name="Hammon N."/>
            <person name="Deshpande S."/>
            <person name="Cheng J.F."/>
            <person name="Tapia R."/>
            <person name="Han C."/>
            <person name="Goodwin L."/>
            <person name="Pitluck S."/>
            <person name="Liolios K."/>
            <person name="Pagani I."/>
            <person name="Ivanova N."/>
            <person name="Ovchinikova G."/>
            <person name="Pati A."/>
            <person name="Chen A."/>
            <person name="Palaniappan K."/>
            <person name="Land M."/>
            <person name="Hauser L."/>
            <person name="Jeffries C.D."/>
            <person name="Detter J.C."/>
            <person name="Brambilla E.M."/>
            <person name="Rohde M."/>
            <person name="Spring S."/>
            <person name="Goker M."/>
            <person name="Woyke T."/>
            <person name="Bristow J."/>
            <person name="Eisen J.A."/>
            <person name="Markowitz V."/>
            <person name="Hugenholtz P."/>
            <person name="Kyrpides N.C."/>
            <person name="Klenk H.P."/>
            <person name="Mavromatis K."/>
        </authorList>
    </citation>
    <scope>NUCLEOTIDE SEQUENCE [LARGE SCALE GENOMIC DNA]</scope>
    <source>
        <strain evidence="14">ATCC 700847 / DSM 10411 / MH2</strain>
    </source>
</reference>
<dbReference type="Proteomes" id="UP000008139">
    <property type="component" value="Chromosome"/>
</dbReference>
<dbReference type="GO" id="GO:0034707">
    <property type="term" value="C:chloride channel complex"/>
    <property type="evidence" value="ECO:0007669"/>
    <property type="project" value="UniProtKB-KW"/>
</dbReference>
<dbReference type="InterPro" id="IPR050368">
    <property type="entry name" value="ClC-type_chloride_channel"/>
</dbReference>
<keyword evidence="9" id="KW-0407">Ion channel</keyword>
<dbReference type="GO" id="GO:0005254">
    <property type="term" value="F:chloride channel activity"/>
    <property type="evidence" value="ECO:0007669"/>
    <property type="project" value="UniProtKB-KW"/>
</dbReference>
<dbReference type="Pfam" id="PF00571">
    <property type="entry name" value="CBS"/>
    <property type="match status" value="2"/>
</dbReference>
<dbReference type="AlphaFoldDB" id="F2LXY6"/>
<feature type="transmembrane region" description="Helical" evidence="11">
    <location>
        <begin position="375"/>
        <end position="396"/>
    </location>
</feature>
<organism evidence="13 14">
    <name type="scientific">Hippea maritima (strain ATCC 700847 / DSM 10411 / MH2)</name>
    <dbReference type="NCBI Taxonomy" id="760142"/>
    <lineage>
        <taxon>Bacteria</taxon>
        <taxon>Pseudomonadati</taxon>
        <taxon>Campylobacterota</taxon>
        <taxon>Desulfurellia</taxon>
        <taxon>Desulfurellales</taxon>
        <taxon>Hippeaceae</taxon>
        <taxon>Hippea</taxon>
    </lineage>
</organism>
<evidence type="ECO:0000256" key="10">
    <source>
        <dbReference type="PROSITE-ProRule" id="PRU00703"/>
    </source>
</evidence>
<dbReference type="KEGG" id="hmr:Hipma_0274"/>
<keyword evidence="3 11" id="KW-0812">Transmembrane</keyword>
<dbReference type="Pfam" id="PF00654">
    <property type="entry name" value="Voltage_CLC"/>
    <property type="match status" value="1"/>
</dbReference>
<feature type="transmembrane region" description="Helical" evidence="11">
    <location>
        <begin position="216"/>
        <end position="236"/>
    </location>
</feature>
<keyword evidence="8" id="KW-0868">Chloride</keyword>
<evidence type="ECO:0000256" key="7">
    <source>
        <dbReference type="ARBA" id="ARBA00023173"/>
    </source>
</evidence>
<feature type="transmembrane region" description="Helical" evidence="11">
    <location>
        <begin position="315"/>
        <end position="338"/>
    </location>
</feature>
<dbReference type="InterPro" id="IPR014743">
    <property type="entry name" value="Cl-channel_core"/>
</dbReference>
<feature type="transmembrane region" description="Helical" evidence="11">
    <location>
        <begin position="95"/>
        <end position="113"/>
    </location>
</feature>
<evidence type="ECO:0000256" key="1">
    <source>
        <dbReference type="ARBA" id="ARBA00004141"/>
    </source>
</evidence>
<dbReference type="STRING" id="760142.Hipma_0274"/>
<evidence type="ECO:0000256" key="6">
    <source>
        <dbReference type="ARBA" id="ARBA00023136"/>
    </source>
</evidence>
<sequence>MKGFFKLFVLPFFVGAIGGFSALFMRELIRYSSKLAVAIDFFNQDSRFYLVIIPILFIISAFTIKNFLNNPTNPTIDSVARSIVLKKGRLDYKKGIATVVLSAINIGFGVPVGREGPIAKLGGSLSSLFLKGMRFENFNVPLLVSCGVSSALAATFNAPIAAVIFGLEIILGRLSFNVIIPLTISSAVGVVISRYFLGNYPAFVVPQLSYNYKLLFLIPLFAFLFAVVVYVFEYVFESSVNFFTKLNLTFYSKALIGGLIVGVLLWLWPDAASLGYKQVSYLFSLKYSYADALMLSLVKMVALAITFASGMFGGIFAPSIFGGAFFGYALGGVIHNFFPFVNPLDVALIGTASISASISSAPFRSTLIVAELAQNYHMILPLMISSVMTVYFSHILQDKINFSRSAMQKGFDLMNEKYRNELIKVKVVNFIDPSIMSLKREQFIKDIVFELMNSSSSYFSVVEDDRLVGVLSFRDVRLVGEFENDKVKVKDIMTPNPNYLTLDSSGLDVFELLSHIDVDYIPIVENDESLRYMGMLDVNAFLKFVSFLYFKENLFRKEEVLKREGK</sequence>
<keyword evidence="10" id="KW-0129">CBS domain</keyword>
<dbReference type="HOGENOM" id="CLU_015263_5_1_7"/>
<keyword evidence="7" id="KW-0869">Chloride channel</keyword>
<proteinExistence type="predicted"/>
<feature type="domain" description="CBS" evidence="12">
    <location>
        <begin position="493"/>
        <end position="558"/>
    </location>
</feature>
<dbReference type="EMBL" id="CP002606">
    <property type="protein sequence ID" value="AEA33251.1"/>
    <property type="molecule type" value="Genomic_DNA"/>
</dbReference>
<dbReference type="CDD" id="cd02205">
    <property type="entry name" value="CBS_pair_SF"/>
    <property type="match status" value="1"/>
</dbReference>
<keyword evidence="6 11" id="KW-0472">Membrane</keyword>
<accession>F2LXY6</accession>
<evidence type="ECO:0000256" key="2">
    <source>
        <dbReference type="ARBA" id="ARBA00022448"/>
    </source>
</evidence>
<feature type="transmembrane region" description="Helical" evidence="11">
    <location>
        <begin position="288"/>
        <end position="308"/>
    </location>
</feature>
<evidence type="ECO:0000256" key="5">
    <source>
        <dbReference type="ARBA" id="ARBA00023065"/>
    </source>
</evidence>
<dbReference type="eggNOG" id="COG0517">
    <property type="taxonomic scope" value="Bacteria"/>
</dbReference>
<evidence type="ECO:0000256" key="8">
    <source>
        <dbReference type="ARBA" id="ARBA00023214"/>
    </source>
</evidence>
<dbReference type="PRINTS" id="PR00762">
    <property type="entry name" value="CLCHANNEL"/>
</dbReference>
<protein>
    <submittedName>
        <fullName evidence="13">Cl-channel voltage-gated family protein</fullName>
    </submittedName>
</protein>
<name>F2LXY6_HIPMA</name>